<dbReference type="SUPFAM" id="SSF118215">
    <property type="entry name" value="Proton glutamate symport protein"/>
    <property type="match status" value="1"/>
</dbReference>
<dbReference type="PANTHER" id="PTHR11958">
    <property type="entry name" value="SODIUM/DICARBOXYLATE SYMPORTER-RELATED"/>
    <property type="match status" value="1"/>
</dbReference>
<keyword evidence="2" id="KW-0813">Transport</keyword>
<sequence length="128" mass="13453">SFTVPLGATINMDGTAIMQGAATIFIAQAYGIDLTFGNLMTVIVTATLASIGTAGVPSAGLIMLSIVLIQLGLPVDAIAIIWGIDRLLDMLRTSVNITGDAMVTTIVGKWEGQVDKDVFNQKLETLTR</sequence>
<keyword evidence="3 6" id="KW-0812">Transmembrane</keyword>
<dbReference type="Gene3D" id="1.10.3860.10">
    <property type="entry name" value="Sodium:dicarboxylate symporter"/>
    <property type="match status" value="1"/>
</dbReference>
<accession>A0A382QHK1</accession>
<evidence type="ECO:0008006" key="8">
    <source>
        <dbReference type="Google" id="ProtNLM"/>
    </source>
</evidence>
<dbReference type="InterPro" id="IPR001991">
    <property type="entry name" value="Na-dicarboxylate_symporter"/>
</dbReference>
<dbReference type="GO" id="GO:0016020">
    <property type="term" value="C:membrane"/>
    <property type="evidence" value="ECO:0007669"/>
    <property type="project" value="UniProtKB-SubCell"/>
</dbReference>
<comment type="subcellular location">
    <subcellularLocation>
        <location evidence="1">Membrane</location>
        <topology evidence="1">Multi-pass membrane protein</topology>
    </subcellularLocation>
</comment>
<feature type="transmembrane region" description="Helical" evidence="6">
    <location>
        <begin position="36"/>
        <end position="56"/>
    </location>
</feature>
<reference evidence="7" key="1">
    <citation type="submission" date="2018-05" db="EMBL/GenBank/DDBJ databases">
        <authorList>
            <person name="Lanie J.A."/>
            <person name="Ng W.-L."/>
            <person name="Kazmierczak K.M."/>
            <person name="Andrzejewski T.M."/>
            <person name="Davidsen T.M."/>
            <person name="Wayne K.J."/>
            <person name="Tettelin H."/>
            <person name="Glass J.I."/>
            <person name="Rusch D."/>
            <person name="Podicherti R."/>
            <person name="Tsui H.-C.T."/>
            <person name="Winkler M.E."/>
        </authorList>
    </citation>
    <scope>NUCLEOTIDE SEQUENCE</scope>
</reference>
<evidence type="ECO:0000256" key="5">
    <source>
        <dbReference type="ARBA" id="ARBA00023136"/>
    </source>
</evidence>
<name>A0A382QHK1_9ZZZZ</name>
<keyword evidence="5 6" id="KW-0472">Membrane</keyword>
<dbReference type="GO" id="GO:0015293">
    <property type="term" value="F:symporter activity"/>
    <property type="evidence" value="ECO:0007669"/>
    <property type="project" value="InterPro"/>
</dbReference>
<dbReference type="PANTHER" id="PTHR11958:SF63">
    <property type="entry name" value="AMINO ACID TRANSPORTER"/>
    <property type="match status" value="1"/>
</dbReference>
<evidence type="ECO:0000256" key="2">
    <source>
        <dbReference type="ARBA" id="ARBA00022448"/>
    </source>
</evidence>
<dbReference type="EMBL" id="UINC01114198">
    <property type="protein sequence ID" value="SVC84345.1"/>
    <property type="molecule type" value="Genomic_DNA"/>
</dbReference>
<protein>
    <recommendedName>
        <fullName evidence="8">Amino acid transporter</fullName>
    </recommendedName>
</protein>
<evidence type="ECO:0000256" key="1">
    <source>
        <dbReference type="ARBA" id="ARBA00004141"/>
    </source>
</evidence>
<evidence type="ECO:0000256" key="4">
    <source>
        <dbReference type="ARBA" id="ARBA00022989"/>
    </source>
</evidence>
<feature type="non-terminal residue" evidence="7">
    <location>
        <position position="1"/>
    </location>
</feature>
<feature type="transmembrane region" description="Helical" evidence="6">
    <location>
        <begin position="62"/>
        <end position="84"/>
    </location>
</feature>
<proteinExistence type="predicted"/>
<dbReference type="Pfam" id="PF00375">
    <property type="entry name" value="SDF"/>
    <property type="match status" value="1"/>
</dbReference>
<dbReference type="PRINTS" id="PR00173">
    <property type="entry name" value="EDTRNSPORT"/>
</dbReference>
<organism evidence="7">
    <name type="scientific">marine metagenome</name>
    <dbReference type="NCBI Taxonomy" id="408172"/>
    <lineage>
        <taxon>unclassified sequences</taxon>
        <taxon>metagenomes</taxon>
        <taxon>ecological metagenomes</taxon>
    </lineage>
</organism>
<gene>
    <name evidence="7" type="ORF">METZ01_LOCUS337199</name>
</gene>
<dbReference type="InterPro" id="IPR036458">
    <property type="entry name" value="Na:dicarbo_symporter_sf"/>
</dbReference>
<keyword evidence="4 6" id="KW-1133">Transmembrane helix</keyword>
<dbReference type="InterPro" id="IPR050746">
    <property type="entry name" value="DAACS"/>
</dbReference>
<evidence type="ECO:0000256" key="3">
    <source>
        <dbReference type="ARBA" id="ARBA00022692"/>
    </source>
</evidence>
<evidence type="ECO:0000313" key="7">
    <source>
        <dbReference type="EMBL" id="SVC84345.1"/>
    </source>
</evidence>
<dbReference type="AlphaFoldDB" id="A0A382QHK1"/>
<evidence type="ECO:0000256" key="6">
    <source>
        <dbReference type="SAM" id="Phobius"/>
    </source>
</evidence>